<reference evidence="1 2" key="1">
    <citation type="journal article" date="2010" name="Nature">
        <title>Genome sequencing and analysis of the model grass Brachypodium distachyon.</title>
        <authorList>
            <consortium name="International Brachypodium Initiative"/>
        </authorList>
    </citation>
    <scope>NUCLEOTIDE SEQUENCE [LARGE SCALE GENOMIC DNA]</scope>
    <source>
        <strain evidence="1 2">Bd21</strain>
    </source>
</reference>
<dbReference type="Gramene" id="PNT76254">
    <property type="protein sequence ID" value="PNT76254"/>
    <property type="gene ID" value="BRADI_1g46445v3"/>
</dbReference>
<proteinExistence type="predicted"/>
<dbReference type="AlphaFoldDB" id="A0A2K2DPQ7"/>
<evidence type="ECO:0000313" key="1">
    <source>
        <dbReference type="EMBL" id="PNT76254.1"/>
    </source>
</evidence>
<reference evidence="2" key="3">
    <citation type="submission" date="2018-08" db="UniProtKB">
        <authorList>
            <consortium name="EnsemblPlants"/>
        </authorList>
    </citation>
    <scope>IDENTIFICATION</scope>
    <source>
        <strain evidence="2">cv. Bd21</strain>
    </source>
</reference>
<accession>A0A2K2DPQ7</accession>
<dbReference type="EMBL" id="CM000880">
    <property type="protein sequence ID" value="PNT76254.1"/>
    <property type="molecule type" value="Genomic_DNA"/>
</dbReference>
<dbReference type="EnsemblPlants" id="PNT76254">
    <property type="protein sequence ID" value="PNT76254"/>
    <property type="gene ID" value="BRADI_1g46445v3"/>
</dbReference>
<name>A0A2K2DPQ7_BRADI</name>
<organism evidence="1">
    <name type="scientific">Brachypodium distachyon</name>
    <name type="common">Purple false brome</name>
    <name type="synonym">Trachynia distachya</name>
    <dbReference type="NCBI Taxonomy" id="15368"/>
    <lineage>
        <taxon>Eukaryota</taxon>
        <taxon>Viridiplantae</taxon>
        <taxon>Streptophyta</taxon>
        <taxon>Embryophyta</taxon>
        <taxon>Tracheophyta</taxon>
        <taxon>Spermatophyta</taxon>
        <taxon>Magnoliopsida</taxon>
        <taxon>Liliopsida</taxon>
        <taxon>Poales</taxon>
        <taxon>Poaceae</taxon>
        <taxon>BOP clade</taxon>
        <taxon>Pooideae</taxon>
        <taxon>Stipodae</taxon>
        <taxon>Brachypodieae</taxon>
        <taxon>Brachypodium</taxon>
    </lineage>
</organism>
<dbReference type="Proteomes" id="UP000008810">
    <property type="component" value="Chromosome 1"/>
</dbReference>
<dbReference type="InParanoid" id="A0A2K2DPQ7"/>
<keyword evidence="3" id="KW-1185">Reference proteome</keyword>
<reference evidence="1" key="2">
    <citation type="submission" date="2017-06" db="EMBL/GenBank/DDBJ databases">
        <title>WGS assembly of Brachypodium distachyon.</title>
        <authorList>
            <consortium name="The International Brachypodium Initiative"/>
            <person name="Lucas S."/>
            <person name="Harmon-Smith M."/>
            <person name="Lail K."/>
            <person name="Tice H."/>
            <person name="Grimwood J."/>
            <person name="Bruce D."/>
            <person name="Barry K."/>
            <person name="Shu S."/>
            <person name="Lindquist E."/>
            <person name="Wang M."/>
            <person name="Pitluck S."/>
            <person name="Vogel J.P."/>
            <person name="Garvin D.F."/>
            <person name="Mockler T.C."/>
            <person name="Schmutz J."/>
            <person name="Rokhsar D."/>
            <person name="Bevan M.W."/>
        </authorList>
    </citation>
    <scope>NUCLEOTIDE SEQUENCE</scope>
    <source>
        <strain evidence="1">Bd21</strain>
    </source>
</reference>
<gene>
    <name evidence="1" type="ORF">BRADI_1g46445v3</name>
</gene>
<protein>
    <submittedName>
        <fullName evidence="1 2">Uncharacterized protein</fullName>
    </submittedName>
</protein>
<sequence>MNGGRYAGVVLVVAAAMPSRWQPLKRSCPRKQTHPHIPIHHSCVTSPSPLSLSPCSAHLVEKEDRHVERVRQVKKAAQFANLRLRPGICFPGPVVNSNNVVVVHVCFRLESTEYFSAVLSKMRGSTYVLRCGGRTYARLGGAGPGLSWCALCRTSKQAQRDPGRRPGGRGSAKRRRWMCPCPRDVHTGVRQRCSISRGTGIFDLRFVERPDNNLAHLILPDVMTDGRVPLLFGSAKKKHIAPEPSCSR</sequence>
<evidence type="ECO:0000313" key="2">
    <source>
        <dbReference type="EnsemblPlants" id="PNT76254"/>
    </source>
</evidence>
<evidence type="ECO:0000313" key="3">
    <source>
        <dbReference type="Proteomes" id="UP000008810"/>
    </source>
</evidence>